<comment type="caution">
    <text evidence="1">The sequence shown here is derived from an EMBL/GenBank/DDBJ whole genome shotgun (WGS) entry which is preliminary data.</text>
</comment>
<dbReference type="EMBL" id="JASPKY010000683">
    <property type="protein sequence ID" value="KAK9686813.1"/>
    <property type="molecule type" value="Genomic_DNA"/>
</dbReference>
<organism evidence="1 2">
    <name type="scientific">Popillia japonica</name>
    <name type="common">Japanese beetle</name>
    <dbReference type="NCBI Taxonomy" id="7064"/>
    <lineage>
        <taxon>Eukaryota</taxon>
        <taxon>Metazoa</taxon>
        <taxon>Ecdysozoa</taxon>
        <taxon>Arthropoda</taxon>
        <taxon>Hexapoda</taxon>
        <taxon>Insecta</taxon>
        <taxon>Pterygota</taxon>
        <taxon>Neoptera</taxon>
        <taxon>Endopterygota</taxon>
        <taxon>Coleoptera</taxon>
        <taxon>Polyphaga</taxon>
        <taxon>Scarabaeiformia</taxon>
        <taxon>Scarabaeidae</taxon>
        <taxon>Rutelinae</taxon>
        <taxon>Popillia</taxon>
    </lineage>
</organism>
<reference evidence="1 2" key="1">
    <citation type="journal article" date="2024" name="BMC Genomics">
        <title>De novo assembly and annotation of Popillia japonica's genome with initial clues to its potential as an invasive pest.</title>
        <authorList>
            <person name="Cucini C."/>
            <person name="Boschi S."/>
            <person name="Funari R."/>
            <person name="Cardaioli E."/>
            <person name="Iannotti N."/>
            <person name="Marturano G."/>
            <person name="Paoli F."/>
            <person name="Bruttini M."/>
            <person name="Carapelli A."/>
            <person name="Frati F."/>
            <person name="Nardi F."/>
        </authorList>
    </citation>
    <scope>NUCLEOTIDE SEQUENCE [LARGE SCALE GENOMIC DNA]</scope>
    <source>
        <strain evidence="1">DMR45628</strain>
    </source>
</reference>
<dbReference type="PANTHER" id="PTHR35450">
    <property type="entry name" value="REVERSE TRANSCRIPTASE DOMAIN-CONTAINING PROTEIN"/>
    <property type="match status" value="1"/>
</dbReference>
<evidence type="ECO:0000313" key="1">
    <source>
        <dbReference type="EMBL" id="KAK9686813.1"/>
    </source>
</evidence>
<keyword evidence="2" id="KW-1185">Reference proteome</keyword>
<gene>
    <name evidence="1" type="ORF">QE152_g36907</name>
</gene>
<dbReference type="Proteomes" id="UP001458880">
    <property type="component" value="Unassembled WGS sequence"/>
</dbReference>
<protein>
    <submittedName>
        <fullName evidence="1">Uncharacterized protein</fullName>
    </submittedName>
</protein>
<dbReference type="AlphaFoldDB" id="A0AAW1IC08"/>
<dbReference type="PANTHER" id="PTHR35450:SF2">
    <property type="entry name" value="REVERSE TRANSCRIPTASE DOMAIN-CONTAINING PROTEIN"/>
    <property type="match status" value="1"/>
</dbReference>
<proteinExistence type="predicted"/>
<evidence type="ECO:0000313" key="2">
    <source>
        <dbReference type="Proteomes" id="UP001458880"/>
    </source>
</evidence>
<accession>A0AAW1IC08</accession>
<sequence length="165" mass="19237">MKQPHGMRRHGPLCIAKHTLVCSKTVMKQPLQDTRCRDCKKDQVRAMHLLAACLKYASTLYISRYDMALRVLYYCLRHIHIYMVKMKKKTPYIPGDIPAEVQNENVKIFWNIPFSTTAEITANKPDMVVLDNPRKTLLVMSCPLERNIQNKELEKTGKTETFYFS</sequence>
<name>A0AAW1IC08_POPJA</name>